<sequence length="368" mass="43307">MLNHCVKCWMPDTRPGSKFDESGVCGACRNYEKRKDIDWSERMQKLRDLCDRYRKSNGDYDCLIPVSGGKDSHFQAHIMKNQMGMNPLLVTVGNPFTWTKAGWHNFTNIGDAFNCDHFLFNMSADMLRRAMVIGFEEFGFPLQFVETAAYTVSLKMAVKYDIPLIIFGENPEYEYGTTDRDDDSGTDYIVQGLPYGIFQTVDLDFWKQRGIPRRELNAFVQPTQDELNQVKPNMVFLSYFIPWSSTQHLEVARQYGFTDLTHEWIREGHIENFEQIDCVAYSVHFWLKYPKFGFQRPSDVASRYVREGLISLPEAKRLITENDHKLDRKALDDFLAFIRYTPRQFWDVVERFWNRDIFEKVGDIWKLK</sequence>
<evidence type="ECO:0008006" key="2">
    <source>
        <dbReference type="Google" id="ProtNLM"/>
    </source>
</evidence>
<evidence type="ECO:0000313" key="1">
    <source>
        <dbReference type="EMBL" id="KKN72338.1"/>
    </source>
</evidence>
<organism evidence="1">
    <name type="scientific">marine sediment metagenome</name>
    <dbReference type="NCBI Taxonomy" id="412755"/>
    <lineage>
        <taxon>unclassified sequences</taxon>
        <taxon>metagenomes</taxon>
        <taxon>ecological metagenomes</taxon>
    </lineage>
</organism>
<comment type="caution">
    <text evidence="1">The sequence shown here is derived from an EMBL/GenBank/DDBJ whole genome shotgun (WGS) entry which is preliminary data.</text>
</comment>
<reference evidence="1" key="1">
    <citation type="journal article" date="2015" name="Nature">
        <title>Complex archaea that bridge the gap between prokaryotes and eukaryotes.</title>
        <authorList>
            <person name="Spang A."/>
            <person name="Saw J.H."/>
            <person name="Jorgensen S.L."/>
            <person name="Zaremba-Niedzwiedzka K."/>
            <person name="Martijn J."/>
            <person name="Lind A.E."/>
            <person name="van Eijk R."/>
            <person name="Schleper C."/>
            <person name="Guy L."/>
            <person name="Ettema T.J."/>
        </authorList>
    </citation>
    <scope>NUCLEOTIDE SEQUENCE</scope>
</reference>
<protein>
    <recommendedName>
        <fullName evidence="2">N-acetyl sugar amidotransferase</fullName>
    </recommendedName>
</protein>
<name>A0A0F9W2S6_9ZZZZ</name>
<accession>A0A0F9W2S6</accession>
<dbReference type="NCBIfam" id="TIGR03573">
    <property type="entry name" value="WbuX"/>
    <property type="match status" value="1"/>
</dbReference>
<dbReference type="AlphaFoldDB" id="A0A0F9W2S6"/>
<dbReference type="SUPFAM" id="SSF52402">
    <property type="entry name" value="Adenine nucleotide alpha hydrolases-like"/>
    <property type="match status" value="1"/>
</dbReference>
<proteinExistence type="predicted"/>
<dbReference type="EMBL" id="LAZR01000364">
    <property type="protein sequence ID" value="KKN72338.1"/>
    <property type="molecule type" value="Genomic_DNA"/>
</dbReference>
<dbReference type="InterPro" id="IPR020022">
    <property type="entry name" value="N-acetyl_sugar_amidoTrfase"/>
</dbReference>
<dbReference type="Gene3D" id="3.40.50.620">
    <property type="entry name" value="HUPs"/>
    <property type="match status" value="1"/>
</dbReference>
<dbReference type="InterPro" id="IPR014729">
    <property type="entry name" value="Rossmann-like_a/b/a_fold"/>
</dbReference>
<gene>
    <name evidence="1" type="ORF">LCGC14_0411650</name>
</gene>